<dbReference type="OrthoDB" id="10264062at2759"/>
<keyword evidence="2" id="KW-1185">Reference proteome</keyword>
<name>A0A8S9YWT4_9TREM</name>
<comment type="caution">
    <text evidence="1">The sequence shown here is derived from an EMBL/GenBank/DDBJ whole genome shotgun (WGS) entry which is preliminary data.</text>
</comment>
<proteinExistence type="predicted"/>
<protein>
    <submittedName>
        <fullName evidence="1">Uncharacterized protein</fullName>
    </submittedName>
</protein>
<gene>
    <name evidence="1" type="ORF">EG68_03977</name>
</gene>
<evidence type="ECO:0000313" key="1">
    <source>
        <dbReference type="EMBL" id="KAF7259044.1"/>
    </source>
</evidence>
<dbReference type="Proteomes" id="UP000822476">
    <property type="component" value="Unassembled WGS sequence"/>
</dbReference>
<reference evidence="1" key="1">
    <citation type="submission" date="2019-07" db="EMBL/GenBank/DDBJ databases">
        <title>Annotation for the trematode Paragonimus miyazaki's.</title>
        <authorList>
            <person name="Choi Y.-J."/>
        </authorList>
    </citation>
    <scope>NUCLEOTIDE SEQUENCE</scope>
    <source>
        <strain evidence="1">Japan</strain>
    </source>
</reference>
<sequence length="117" mass="13416">MCVFPDSADYKFEVALTLGGDLFNMTVKFVYMENFVCVRDAFFGSMVDQSVNRTILLNEVKTQAKKLMEEAVFRSYVHEESTSITLLCASVLEKEMRLSRTGYEMPVLTRVCEETQL</sequence>
<dbReference type="AlphaFoldDB" id="A0A8S9YWT4"/>
<evidence type="ECO:0000313" key="2">
    <source>
        <dbReference type="Proteomes" id="UP000822476"/>
    </source>
</evidence>
<dbReference type="EMBL" id="JTDE01001397">
    <property type="protein sequence ID" value="KAF7259044.1"/>
    <property type="molecule type" value="Genomic_DNA"/>
</dbReference>
<organism evidence="1 2">
    <name type="scientific">Paragonimus skrjabini miyazakii</name>
    <dbReference type="NCBI Taxonomy" id="59628"/>
    <lineage>
        <taxon>Eukaryota</taxon>
        <taxon>Metazoa</taxon>
        <taxon>Spiralia</taxon>
        <taxon>Lophotrochozoa</taxon>
        <taxon>Platyhelminthes</taxon>
        <taxon>Trematoda</taxon>
        <taxon>Digenea</taxon>
        <taxon>Plagiorchiida</taxon>
        <taxon>Troglotremata</taxon>
        <taxon>Troglotrematidae</taxon>
        <taxon>Paragonimus</taxon>
    </lineage>
</organism>
<accession>A0A8S9YWT4</accession>